<dbReference type="EMBL" id="JOKG01000002">
    <property type="protein sequence ID" value="KEQ14538.1"/>
    <property type="molecule type" value="Genomic_DNA"/>
</dbReference>
<dbReference type="Proteomes" id="UP000028006">
    <property type="component" value="Unassembled WGS sequence"/>
</dbReference>
<dbReference type="AlphaFoldDB" id="A0A081N7W6"/>
<dbReference type="EMBL" id="JOKG01000002">
    <property type="protein sequence ID" value="KEQ14539.1"/>
    <property type="molecule type" value="Genomic_DNA"/>
</dbReference>
<evidence type="ECO:0000313" key="1">
    <source>
        <dbReference type="EMBL" id="KEQ14472.1"/>
    </source>
</evidence>
<dbReference type="EMBL" id="JOKG01000002">
    <property type="protein sequence ID" value="KEQ14472.1"/>
    <property type="molecule type" value="Genomic_DNA"/>
</dbReference>
<comment type="caution">
    <text evidence="3">The sequence shown here is derived from an EMBL/GenBank/DDBJ whole genome shotgun (WGS) entry which is preliminary data.</text>
</comment>
<gene>
    <name evidence="1" type="ORF">GZ77_08915</name>
    <name evidence="2" type="ORF">GZ77_09380</name>
    <name evidence="3" type="ORF">GZ77_09385</name>
</gene>
<proteinExistence type="predicted"/>
<accession>A0A081N7W6</accession>
<name>A0A081N7W6_9GAMM</name>
<protein>
    <submittedName>
        <fullName evidence="3">Uncharacterized protein</fullName>
    </submittedName>
</protein>
<keyword evidence="4" id="KW-1185">Reference proteome</keyword>
<dbReference type="RefSeq" id="WP_034874347.1">
    <property type="nucleotide sequence ID" value="NZ_JOKG01000002.1"/>
</dbReference>
<evidence type="ECO:0000313" key="3">
    <source>
        <dbReference type="EMBL" id="KEQ14539.1"/>
    </source>
</evidence>
<reference evidence="3 4" key="1">
    <citation type="submission" date="2014-06" db="EMBL/GenBank/DDBJ databases">
        <title>Whole Genome Sequences of Three Symbiotic Endozoicomonas Bacteria.</title>
        <authorList>
            <person name="Neave M.J."/>
            <person name="Apprill A."/>
            <person name="Voolstra C.R."/>
        </authorList>
    </citation>
    <scope>NUCLEOTIDE SEQUENCE [LARGE SCALE GENOMIC DNA]</scope>
    <source>
        <strain evidence="3 4">LMG 24815</strain>
    </source>
</reference>
<evidence type="ECO:0000313" key="4">
    <source>
        <dbReference type="Proteomes" id="UP000028006"/>
    </source>
</evidence>
<organism evidence="3 4">
    <name type="scientific">Endozoicomonas montiporae</name>
    <dbReference type="NCBI Taxonomy" id="1027273"/>
    <lineage>
        <taxon>Bacteria</taxon>
        <taxon>Pseudomonadati</taxon>
        <taxon>Pseudomonadota</taxon>
        <taxon>Gammaproteobacteria</taxon>
        <taxon>Oceanospirillales</taxon>
        <taxon>Endozoicomonadaceae</taxon>
        <taxon>Endozoicomonas</taxon>
    </lineage>
</organism>
<evidence type="ECO:0000313" key="2">
    <source>
        <dbReference type="EMBL" id="KEQ14538.1"/>
    </source>
</evidence>
<sequence>MKLVAGTDRVHDDFLHESLLKAFVWGAVDEGKAVGQLVLTEELGIDPEYDYPPGSILPGVCMYQFNLDEVVESFIELYEVLPDGKFQDKNHDKAKQMIANLRKLADEVETRIST</sequence>